<dbReference type="PROSITE" id="PS51318">
    <property type="entry name" value="TAT"/>
    <property type="match status" value="1"/>
</dbReference>
<dbReference type="InterPro" id="IPR003599">
    <property type="entry name" value="Ig_sub"/>
</dbReference>
<dbReference type="SUPFAM" id="SSF48726">
    <property type="entry name" value="Immunoglobulin"/>
    <property type="match status" value="1"/>
</dbReference>
<dbReference type="GO" id="GO:0008234">
    <property type="term" value="F:cysteine-type peptidase activity"/>
    <property type="evidence" value="ECO:0007669"/>
    <property type="project" value="InterPro"/>
</dbReference>
<dbReference type="SUPFAM" id="SSF49452">
    <property type="entry name" value="Starch-binding domain-like"/>
    <property type="match status" value="1"/>
</dbReference>
<evidence type="ECO:0000313" key="5">
    <source>
        <dbReference type="Proteomes" id="UP001228113"/>
    </source>
</evidence>
<dbReference type="PRINTS" id="PR00797">
    <property type="entry name" value="STREPTOPAIN"/>
</dbReference>
<dbReference type="GO" id="GO:0030246">
    <property type="term" value="F:carbohydrate binding"/>
    <property type="evidence" value="ECO:0007669"/>
    <property type="project" value="InterPro"/>
</dbReference>
<dbReference type="GO" id="GO:0006508">
    <property type="term" value="P:proteolysis"/>
    <property type="evidence" value="ECO:0007669"/>
    <property type="project" value="InterPro"/>
</dbReference>
<dbReference type="InterPro" id="IPR038765">
    <property type="entry name" value="Papain-like_cys_pep_sf"/>
</dbReference>
<dbReference type="Gene3D" id="2.60.40.1120">
    <property type="entry name" value="Carboxypeptidase-like, regulatory domain"/>
    <property type="match status" value="1"/>
</dbReference>
<gene>
    <name evidence="4" type="ORF">METESE_06970</name>
</gene>
<dbReference type="Gene3D" id="2.60.120.260">
    <property type="entry name" value="Galactose-binding domain-like"/>
    <property type="match status" value="1"/>
</dbReference>
<proteinExistence type="predicted"/>
<dbReference type="KEGG" id="msea:METESE_06970"/>
<keyword evidence="5" id="KW-1185">Reference proteome</keyword>
<name>A0AA48KB45_9BACT</name>
<evidence type="ECO:0000259" key="3">
    <source>
        <dbReference type="SMART" id="SM00409"/>
    </source>
</evidence>
<feature type="active site" description="Nucleophile" evidence="1">
    <location>
        <position position="198"/>
    </location>
</feature>
<dbReference type="EMBL" id="AP027081">
    <property type="protein sequence ID" value="BDU75739.1"/>
    <property type="molecule type" value="Genomic_DNA"/>
</dbReference>
<protein>
    <recommendedName>
        <fullName evidence="3">Immunoglobulin domain-containing protein</fullName>
    </recommendedName>
</protein>
<organism evidence="4 5">
    <name type="scientific">Mesoterricola sediminis</name>
    <dbReference type="NCBI Taxonomy" id="2927980"/>
    <lineage>
        <taxon>Bacteria</taxon>
        <taxon>Pseudomonadati</taxon>
        <taxon>Acidobacteriota</taxon>
        <taxon>Holophagae</taxon>
        <taxon>Holophagales</taxon>
        <taxon>Holophagaceae</taxon>
        <taxon>Mesoterricola</taxon>
    </lineage>
</organism>
<accession>A0AA48KB45</accession>
<keyword evidence="2" id="KW-0732">Signal</keyword>
<dbReference type="Proteomes" id="UP001228113">
    <property type="component" value="Chromosome"/>
</dbReference>
<dbReference type="InterPro" id="IPR006311">
    <property type="entry name" value="TAT_signal"/>
</dbReference>
<dbReference type="Pfam" id="PF13620">
    <property type="entry name" value="CarboxypepD_reg"/>
    <property type="match status" value="1"/>
</dbReference>
<evidence type="ECO:0000313" key="4">
    <source>
        <dbReference type="EMBL" id="BDU75739.1"/>
    </source>
</evidence>
<evidence type="ECO:0000256" key="1">
    <source>
        <dbReference type="PIRSR" id="PIRSR600200-1"/>
    </source>
</evidence>
<dbReference type="RefSeq" id="WP_316411091.1">
    <property type="nucleotide sequence ID" value="NZ_AP027081.1"/>
</dbReference>
<dbReference type="AlphaFoldDB" id="A0AA48KB45"/>
<dbReference type="Gene3D" id="3.90.70.50">
    <property type="entry name" value="Peptidase C10, streptopain"/>
    <property type="match status" value="1"/>
</dbReference>
<feature type="signal peptide" evidence="2">
    <location>
        <begin position="1"/>
        <end position="30"/>
    </location>
</feature>
<dbReference type="InterPro" id="IPR013783">
    <property type="entry name" value="Ig-like_fold"/>
</dbReference>
<feature type="domain" description="Immunoglobulin" evidence="3">
    <location>
        <begin position="921"/>
        <end position="997"/>
    </location>
</feature>
<dbReference type="InterPro" id="IPR013784">
    <property type="entry name" value="Carb-bd-like_fold"/>
</dbReference>
<dbReference type="InterPro" id="IPR000200">
    <property type="entry name" value="Peptidase_C10"/>
</dbReference>
<feature type="chain" id="PRO_5041204488" description="Immunoglobulin domain-containing protein" evidence="2">
    <location>
        <begin position="31"/>
        <end position="1048"/>
    </location>
</feature>
<dbReference type="SUPFAM" id="SSF54001">
    <property type="entry name" value="Cysteine proteinases"/>
    <property type="match status" value="1"/>
</dbReference>
<dbReference type="SMART" id="SM00409">
    <property type="entry name" value="IG"/>
    <property type="match status" value="2"/>
</dbReference>
<reference evidence="4" key="1">
    <citation type="journal article" date="2023" name="Int. J. Syst. Evol. Microbiol.">
        <title>Mesoterricola silvestris gen. nov., sp. nov., Mesoterricola sediminis sp. nov., Geothrix oryzae sp. nov., Geothrix edaphica sp. nov., Geothrix rubra sp. nov., and Geothrix limicola sp. nov., six novel members of Acidobacteriota isolated from soils.</title>
        <authorList>
            <person name="Itoh H."/>
            <person name="Sugisawa Y."/>
            <person name="Mise K."/>
            <person name="Xu Z."/>
            <person name="Kuniyasu M."/>
            <person name="Ushijima N."/>
            <person name="Kawano K."/>
            <person name="Kobayashi E."/>
            <person name="Shiratori Y."/>
            <person name="Masuda Y."/>
            <person name="Senoo K."/>
        </authorList>
    </citation>
    <scope>NUCLEOTIDE SEQUENCE</scope>
    <source>
        <strain evidence="4">W786</strain>
    </source>
</reference>
<dbReference type="InterPro" id="IPR044934">
    <property type="entry name" value="Streptopain_sf"/>
</dbReference>
<feature type="domain" description="Immunoglobulin" evidence="3">
    <location>
        <begin position="496"/>
        <end position="572"/>
    </location>
</feature>
<dbReference type="Gene3D" id="2.60.40.10">
    <property type="entry name" value="Immunoglobulins"/>
    <property type="match status" value="1"/>
</dbReference>
<evidence type="ECO:0000256" key="2">
    <source>
        <dbReference type="SAM" id="SignalP"/>
    </source>
</evidence>
<dbReference type="InterPro" id="IPR036179">
    <property type="entry name" value="Ig-like_dom_sf"/>
</dbReference>
<feature type="active site" description="Proton acceptor" evidence="1">
    <location>
        <position position="345"/>
    </location>
</feature>
<sequence>MSTTSLLVRRSSLGLALAAGAALLADPVTAYQARMAADAWLQSAPAPLGLKVGAHVAEVISHGDALGRVLFHEARLAGGGFLVLAADDRLEPIVALSEAPALETGEESHLYLMLRRDLGARLNRLDRLGKGPGAWPEAVARSASRWQALVAGPSIETSLVSVTDVRVQPLLQSTWSQGNAGGQYTYNMFTPNNYVCGCVATSMSQLMRFHTWPTAGIGVKTFTVKVDGVSRSLTTRGGDGSGGAYLWSSMPLSPGYTTLEGERAMIGALTYDAGVSVNMSYAADGSGASDHTAATQLKGTFKYANAVFGSNGGELTGQGLEAMVIPGLEAGYPVILGISGDKGGHSIVCDGYGYSGATRYYHLNLGWGGSYNAWYALPTIDSSPSFDLVDDCIYNVFPSGTGEILSGRVTDAAGAPVAGVSVTDGTVTAVTSATGVYGLKGLTPGVHTVTASGGGAAWPTAVRILSASADYGTAGNLWGVDLVQGSGATPTIAPAPASTEVKVGGTVTFTAGATGLGPLHFAWTRNGAPVGTDAPQYTLTGAALADDQASIGLRVTGTQGAADAPPATLSVVRLYNGTFEHGADGWNLWANGVVLGTGWYTEIDPHAGKQWLCLGDWTSTCTDFAMQDVPLPDAGSIGLSFWMGILNKSATPAAASNLFKVKVLDATGATLATLASADNTGAQTSGGKVTWKAYGPYDLTPWRGQTVRLRFESYQPGGDNTGTVFALDDIALTLLAGPRASLPATPLTLATGARTPFTATVTGFTSDNRVDWSVTPGGGTFDPVRTAGDGAATTQFTAGSAAGVFTVSATPVEPGGAAATRSVILMDPATIPVSVTPATALAALAQPVSLTATVGTLTDGTVTWTCSGGAFTSTGANAAAWSSATPGTFTVTATSNGAPTRSAAAQITVVDLAAVNLAISPASVILRPGLSQAFTCTGDLGYGVDWSLTSPALHVDTGLSTTVTVPSTVPLTTATYTLTAVHKASASRSATATLTVKGIDLNGDGAADPRDLLLLAAEWGKPASSPANFKGSGTVDDTDLATLLNEIK</sequence>
<dbReference type="Pfam" id="PF01640">
    <property type="entry name" value="Peptidase_C10"/>
    <property type="match status" value="1"/>
</dbReference>